<gene>
    <name evidence="2" type="ORF">J1N35_018466</name>
</gene>
<evidence type="ECO:0000313" key="3">
    <source>
        <dbReference type="Proteomes" id="UP000828251"/>
    </source>
</evidence>
<comment type="caution">
    <text evidence="2">The sequence shown here is derived from an EMBL/GenBank/DDBJ whole genome shotgun (WGS) entry which is preliminary data.</text>
</comment>
<evidence type="ECO:0000313" key="2">
    <source>
        <dbReference type="EMBL" id="KAH1091209.1"/>
    </source>
</evidence>
<evidence type="ECO:0000259" key="1">
    <source>
        <dbReference type="Pfam" id="PF14392"/>
    </source>
</evidence>
<accession>A0A9D4A670</accession>
<dbReference type="AlphaFoldDB" id="A0A9D4A670"/>
<dbReference type="EMBL" id="JAIQCV010000006">
    <property type="protein sequence ID" value="KAH1091209.1"/>
    <property type="molecule type" value="Genomic_DNA"/>
</dbReference>
<dbReference type="PANTHER" id="PTHR31286:SF99">
    <property type="entry name" value="DUF4283 DOMAIN-CONTAINING PROTEIN"/>
    <property type="match status" value="1"/>
</dbReference>
<dbReference type="PANTHER" id="PTHR31286">
    <property type="entry name" value="GLYCINE-RICH CELL WALL STRUCTURAL PROTEIN 1.8-LIKE"/>
    <property type="match status" value="1"/>
</dbReference>
<keyword evidence="3" id="KW-1185">Reference proteome</keyword>
<proteinExistence type="predicted"/>
<feature type="domain" description="Zinc knuckle CX2CX4HX4C" evidence="1">
    <location>
        <begin position="161"/>
        <end position="184"/>
    </location>
</feature>
<dbReference type="Proteomes" id="UP000828251">
    <property type="component" value="Unassembled WGS sequence"/>
</dbReference>
<dbReference type="InterPro" id="IPR040256">
    <property type="entry name" value="At4g02000-like"/>
</dbReference>
<dbReference type="OrthoDB" id="1001733at2759"/>
<organism evidence="2 3">
    <name type="scientific">Gossypium stocksii</name>
    <dbReference type="NCBI Taxonomy" id="47602"/>
    <lineage>
        <taxon>Eukaryota</taxon>
        <taxon>Viridiplantae</taxon>
        <taxon>Streptophyta</taxon>
        <taxon>Embryophyta</taxon>
        <taxon>Tracheophyta</taxon>
        <taxon>Spermatophyta</taxon>
        <taxon>Magnoliopsida</taxon>
        <taxon>eudicotyledons</taxon>
        <taxon>Gunneridae</taxon>
        <taxon>Pentapetalae</taxon>
        <taxon>rosids</taxon>
        <taxon>malvids</taxon>
        <taxon>Malvales</taxon>
        <taxon>Malvaceae</taxon>
        <taxon>Malvoideae</taxon>
        <taxon>Gossypium</taxon>
    </lineage>
</organism>
<name>A0A9D4A670_9ROSI</name>
<dbReference type="Pfam" id="PF14392">
    <property type="entry name" value="zf-CCHC_4"/>
    <property type="match status" value="1"/>
</dbReference>
<reference evidence="2 3" key="1">
    <citation type="journal article" date="2021" name="Plant Biotechnol. J.">
        <title>Multi-omics assisted identification of the key and species-specific regulatory components of drought-tolerant mechanisms in Gossypium stocksii.</title>
        <authorList>
            <person name="Yu D."/>
            <person name="Ke L."/>
            <person name="Zhang D."/>
            <person name="Wu Y."/>
            <person name="Sun Y."/>
            <person name="Mei J."/>
            <person name="Sun J."/>
            <person name="Sun Y."/>
        </authorList>
    </citation>
    <scope>NUCLEOTIDE SEQUENCE [LARGE SCALE GENOMIC DNA]</scope>
    <source>
        <strain evidence="3">cv. E1</strain>
        <tissue evidence="2">Leaf</tissue>
    </source>
</reference>
<sequence>MGVGIPKSSRWSFTAKLVTVEDHASDISNFTAKLVTAEDHVSDLVTVEDHVSDPSKKKKTERCHWVIFGQYLTVRPWLPKFSTSDNEVDVQVVWVRLLSLPESYYPNCLLRAIGQAIRSVVKLDVHTSSGRRRRFVRLAMCVDLRKPLVSKININGHIQRIEYESLPIVCFNCGIFGHNSDMCKGTENNSPESGVGE</sequence>
<protein>
    <recommendedName>
        <fullName evidence="1">Zinc knuckle CX2CX4HX4C domain-containing protein</fullName>
    </recommendedName>
</protein>
<dbReference type="InterPro" id="IPR025836">
    <property type="entry name" value="Zn_knuckle_CX2CX4HX4C"/>
</dbReference>